<proteinExistence type="predicted"/>
<reference evidence="2" key="1">
    <citation type="submission" date="2022-10" db="EMBL/GenBank/DDBJ databases">
        <authorList>
            <person name="Boutroux M."/>
        </authorList>
    </citation>
    <scope>NUCLEOTIDE SEQUENCE</scope>
    <source>
        <strain evidence="2">51.81</strain>
    </source>
</reference>
<gene>
    <name evidence="2" type="ORF">ORY91_001792</name>
    <name evidence="3" type="ORF">V9W64_09865</name>
</gene>
<dbReference type="InterPro" id="IPR045351">
    <property type="entry name" value="DUF6531"/>
</dbReference>
<name>A0A9X4E2Q7_9NEIS</name>
<dbReference type="Proteomes" id="UP001149607">
    <property type="component" value="Chromosome"/>
</dbReference>
<sequence length="112" mass="12895">MKQKMGKYNISGQILHLFTKMKFHQIAQIIAHTGAYFTLRNTPPFSCTFPKNQGVHRFIPVKDKVVRGDPIDVPTGHIVEQRVDFTLGQTIPLSFIRIWFRHQGTQQADGLY</sequence>
<organism evidence="2">
    <name type="scientific">Neisseria leonii</name>
    <dbReference type="NCBI Taxonomy" id="2995413"/>
    <lineage>
        <taxon>Bacteria</taxon>
        <taxon>Pseudomonadati</taxon>
        <taxon>Pseudomonadota</taxon>
        <taxon>Betaproteobacteria</taxon>
        <taxon>Neisseriales</taxon>
        <taxon>Neisseriaceae</taxon>
        <taxon>Neisseria</taxon>
    </lineage>
</organism>
<dbReference type="EMBL" id="JAPQFL010000005">
    <property type="protein sequence ID" value="MDD9328368.1"/>
    <property type="molecule type" value="Genomic_DNA"/>
</dbReference>
<dbReference type="Pfam" id="PF20148">
    <property type="entry name" value="DUF6531"/>
    <property type="match status" value="1"/>
</dbReference>
<dbReference type="RefSeq" id="WP_274585452.1">
    <property type="nucleotide sequence ID" value="NZ_CP145811.1"/>
</dbReference>
<reference evidence="3" key="2">
    <citation type="submission" date="2024-02" db="EMBL/GenBank/DDBJ databases">
        <title>Neisseria leonii sp. nov.</title>
        <authorList>
            <person name="Boutroux M."/>
            <person name="Favre-Rochex S."/>
            <person name="Gorgette O."/>
            <person name="Touak G."/>
            <person name="Muhle E."/>
            <person name="Chesneau O."/>
            <person name="Clermont D."/>
            <person name="Rahi P."/>
        </authorList>
    </citation>
    <scope>NUCLEOTIDE SEQUENCE</scope>
    <source>
        <strain evidence="3">51.81</strain>
    </source>
</reference>
<accession>A0A9X4E2Q7</accession>
<feature type="domain" description="DUF6531" evidence="1">
    <location>
        <begin position="68"/>
        <end position="104"/>
    </location>
</feature>
<dbReference type="AlphaFoldDB" id="A0A9X4E2Q7"/>
<evidence type="ECO:0000313" key="4">
    <source>
        <dbReference type="Proteomes" id="UP001149607"/>
    </source>
</evidence>
<keyword evidence="4" id="KW-1185">Reference proteome</keyword>
<protein>
    <submittedName>
        <fullName evidence="2">DUF6531 domain-containing protein</fullName>
    </submittedName>
</protein>
<dbReference type="EMBL" id="CP146598">
    <property type="protein sequence ID" value="WWY02980.1"/>
    <property type="molecule type" value="Genomic_DNA"/>
</dbReference>
<evidence type="ECO:0000313" key="2">
    <source>
        <dbReference type="EMBL" id="MDD9328368.1"/>
    </source>
</evidence>
<evidence type="ECO:0000259" key="1">
    <source>
        <dbReference type="Pfam" id="PF20148"/>
    </source>
</evidence>
<evidence type="ECO:0000313" key="3">
    <source>
        <dbReference type="EMBL" id="WWY02980.1"/>
    </source>
</evidence>